<name>A0AAW0N4J3_9GOBI</name>
<evidence type="ECO:0000256" key="10">
    <source>
        <dbReference type="RuleBase" id="RU003686"/>
    </source>
</evidence>
<dbReference type="SMART" id="SM00183">
    <property type="entry name" value="NAT_PEP"/>
    <property type="match status" value="1"/>
</dbReference>
<evidence type="ECO:0000256" key="6">
    <source>
        <dbReference type="ARBA" id="ARBA00022702"/>
    </source>
</evidence>
<evidence type="ECO:0008006" key="14">
    <source>
        <dbReference type="Google" id="ProtNLM"/>
    </source>
</evidence>
<keyword evidence="4" id="KW-0964">Secreted</keyword>
<feature type="compositionally biased region" description="Low complexity" evidence="11">
    <location>
        <begin position="20"/>
        <end position="30"/>
    </location>
</feature>
<comment type="similarity">
    <text evidence="3 10">Belongs to the natriuretic peptide family.</text>
</comment>
<feature type="region of interest" description="Disordered" evidence="11">
    <location>
        <begin position="1"/>
        <end position="98"/>
    </location>
</feature>
<dbReference type="PROSITE" id="PS00263">
    <property type="entry name" value="NATRIURETIC_PEPTIDE"/>
    <property type="match status" value="1"/>
</dbReference>
<dbReference type="PRINTS" id="PR00713">
    <property type="entry name" value="CNATPEPTIDE"/>
</dbReference>
<dbReference type="GO" id="GO:0006182">
    <property type="term" value="P:cGMP biosynthetic process"/>
    <property type="evidence" value="ECO:0007669"/>
    <property type="project" value="TreeGrafter"/>
</dbReference>
<dbReference type="GO" id="GO:0007168">
    <property type="term" value="P:receptor guanylyl cyclase signaling pathway"/>
    <property type="evidence" value="ECO:0007669"/>
    <property type="project" value="TreeGrafter"/>
</dbReference>
<evidence type="ECO:0000256" key="8">
    <source>
        <dbReference type="ARBA" id="ARBA00022858"/>
    </source>
</evidence>
<dbReference type="PANTHER" id="PTHR12167:SF4">
    <property type="entry name" value="NATRIURETIC PEPTIDE C-LIKE PROTEIN"/>
    <property type="match status" value="1"/>
</dbReference>
<keyword evidence="6" id="KW-0372">Hormone</keyword>
<dbReference type="AlphaFoldDB" id="A0AAW0N4J3"/>
<dbReference type="InterPro" id="IPR002406">
    <property type="entry name" value="C_natriurtcpep"/>
</dbReference>
<dbReference type="PANTHER" id="PTHR12167">
    <property type="entry name" value="C-TYPE NATRIURETIC PEPTIDE"/>
    <property type="match status" value="1"/>
</dbReference>
<evidence type="ECO:0000256" key="9">
    <source>
        <dbReference type="ARBA" id="ARBA00023157"/>
    </source>
</evidence>
<reference evidence="13" key="1">
    <citation type="submission" date="2024-04" db="EMBL/GenBank/DDBJ databases">
        <title>Salinicola lusitanus LLJ914,a marine bacterium isolated from the Okinawa Trough.</title>
        <authorList>
            <person name="Li J."/>
        </authorList>
    </citation>
    <scope>NUCLEOTIDE SEQUENCE [LARGE SCALE GENOMIC DNA]</scope>
</reference>
<evidence type="ECO:0000256" key="4">
    <source>
        <dbReference type="ARBA" id="ARBA00022525"/>
    </source>
</evidence>
<evidence type="ECO:0000256" key="11">
    <source>
        <dbReference type="SAM" id="MobiDB-lite"/>
    </source>
</evidence>
<comment type="function">
    <text evidence="1">Exhibits natriuretic and vasodepressant activity. Has cGMP-stimulating activity. May help to regulate body fluid homeostasis in a variety of aquatic environments.</text>
</comment>
<evidence type="ECO:0000256" key="1">
    <source>
        <dbReference type="ARBA" id="ARBA00002179"/>
    </source>
</evidence>
<organism evidence="12 13">
    <name type="scientific">Mugilogobius chulae</name>
    <name type="common">yellowstripe goby</name>
    <dbReference type="NCBI Taxonomy" id="88201"/>
    <lineage>
        <taxon>Eukaryota</taxon>
        <taxon>Metazoa</taxon>
        <taxon>Chordata</taxon>
        <taxon>Craniata</taxon>
        <taxon>Vertebrata</taxon>
        <taxon>Euteleostomi</taxon>
        <taxon>Actinopterygii</taxon>
        <taxon>Neopterygii</taxon>
        <taxon>Teleostei</taxon>
        <taxon>Neoteleostei</taxon>
        <taxon>Acanthomorphata</taxon>
        <taxon>Gobiaria</taxon>
        <taxon>Gobiiformes</taxon>
        <taxon>Gobioidei</taxon>
        <taxon>Gobiidae</taxon>
        <taxon>Gobionellinae</taxon>
        <taxon>Mugilogobius</taxon>
    </lineage>
</organism>
<keyword evidence="9" id="KW-1015">Disulfide bond</keyword>
<comment type="subcellular location">
    <subcellularLocation>
        <location evidence="2 10">Secreted</location>
    </subcellularLocation>
</comment>
<evidence type="ECO:0000256" key="2">
    <source>
        <dbReference type="ARBA" id="ARBA00004613"/>
    </source>
</evidence>
<evidence type="ECO:0000256" key="3">
    <source>
        <dbReference type="ARBA" id="ARBA00009041"/>
    </source>
</evidence>
<proteinExistence type="inferred from homology"/>
<dbReference type="InterPro" id="IPR000663">
    <property type="entry name" value="Natr_peptide"/>
</dbReference>
<evidence type="ECO:0000256" key="5">
    <source>
        <dbReference type="ARBA" id="ARBA00022685"/>
    </source>
</evidence>
<dbReference type="PRINTS" id="PR00710">
    <property type="entry name" value="NATPEPTIDES"/>
</dbReference>
<dbReference type="Proteomes" id="UP001460270">
    <property type="component" value="Unassembled WGS sequence"/>
</dbReference>
<keyword evidence="13" id="KW-1185">Reference proteome</keyword>
<dbReference type="GO" id="GO:0005576">
    <property type="term" value="C:extracellular region"/>
    <property type="evidence" value="ECO:0007669"/>
    <property type="project" value="UniProtKB-SubCell"/>
</dbReference>
<gene>
    <name evidence="12" type="ORF">WMY93_026533</name>
</gene>
<accession>A0AAW0N4J3</accession>
<evidence type="ECO:0000313" key="12">
    <source>
        <dbReference type="EMBL" id="KAK7886912.1"/>
    </source>
</evidence>
<dbReference type="EMBL" id="JBBPFD010000019">
    <property type="protein sequence ID" value="KAK7886912.1"/>
    <property type="molecule type" value="Genomic_DNA"/>
</dbReference>
<evidence type="ECO:0000313" key="13">
    <source>
        <dbReference type="Proteomes" id="UP001460270"/>
    </source>
</evidence>
<evidence type="ECO:0000256" key="7">
    <source>
        <dbReference type="ARBA" id="ARBA00022729"/>
    </source>
</evidence>
<sequence length="143" mass="15410">MLQQQQVPTTEEEEELQSLRSTNAQTTNATRRNHRGAGTSTLNQRCAVHRAISGTLQRPFDPGRLGEHAGRASPSAGSSGGKSGEYPPQSPASSSADSPWLRLLRGALANQKRAEPDRLRRGWNRGCFGLKLDRIGSMSGLGC</sequence>
<dbReference type="InterPro" id="IPR030480">
    <property type="entry name" value="Natr_peptide_CS"/>
</dbReference>
<keyword evidence="8 10" id="KW-0838">Vasoactive</keyword>
<dbReference type="GO" id="GO:0097746">
    <property type="term" value="P:blood vessel diameter maintenance"/>
    <property type="evidence" value="ECO:0007669"/>
    <property type="project" value="UniProtKB-KW"/>
</dbReference>
<protein>
    <recommendedName>
        <fullName evidence="14">C-type natriuretic peptide</fullName>
    </recommendedName>
</protein>
<comment type="caution">
    <text evidence="12">The sequence shown here is derived from an EMBL/GenBank/DDBJ whole genome shotgun (WGS) entry which is preliminary data.</text>
</comment>
<keyword evidence="7" id="KW-0732">Signal</keyword>
<dbReference type="Pfam" id="PF00212">
    <property type="entry name" value="ANP"/>
    <property type="match status" value="1"/>
</dbReference>
<dbReference type="GO" id="GO:0005179">
    <property type="term" value="F:hormone activity"/>
    <property type="evidence" value="ECO:0007669"/>
    <property type="project" value="UniProtKB-KW"/>
</dbReference>
<keyword evidence="5" id="KW-0165">Cleavage on pair of basic residues</keyword>